<dbReference type="PROSITE" id="PS51257">
    <property type="entry name" value="PROKAR_LIPOPROTEIN"/>
    <property type="match status" value="1"/>
</dbReference>
<organism evidence="1 2">
    <name type="scientific">Corynebacterium cystitidis DSM 20524</name>
    <dbReference type="NCBI Taxonomy" id="1121357"/>
    <lineage>
        <taxon>Bacteria</taxon>
        <taxon>Bacillati</taxon>
        <taxon>Actinomycetota</taxon>
        <taxon>Actinomycetes</taxon>
        <taxon>Mycobacteriales</taxon>
        <taxon>Corynebacteriaceae</taxon>
        <taxon>Corynebacterium</taxon>
    </lineage>
</organism>
<sequence>MTRERSAITPEKRQVHPVAAGFTGCHAVIAAGIEHGGGALACWNLHGFHAHYQNQDAGWQITLAKHGALNPVQ</sequence>
<evidence type="ECO:0000313" key="2">
    <source>
        <dbReference type="Proteomes" id="UP000198929"/>
    </source>
</evidence>
<accession>A0A1H9SKK2</accession>
<dbReference type="AlphaFoldDB" id="A0A1H9SKK2"/>
<dbReference type="RefSeq" id="WP_143063414.1">
    <property type="nucleotide sequence ID" value="NZ_CP047199.1"/>
</dbReference>
<reference evidence="2" key="1">
    <citation type="submission" date="2016-10" db="EMBL/GenBank/DDBJ databases">
        <authorList>
            <person name="Varghese N."/>
            <person name="Submissions S."/>
        </authorList>
    </citation>
    <scope>NUCLEOTIDE SEQUENCE [LARGE SCALE GENOMIC DNA]</scope>
    <source>
        <strain evidence="2">DSM 20524</strain>
    </source>
</reference>
<name>A0A1H9SKK2_9CORY</name>
<evidence type="ECO:0000313" key="1">
    <source>
        <dbReference type="EMBL" id="SER85546.1"/>
    </source>
</evidence>
<keyword evidence="2" id="KW-1185">Reference proteome</keyword>
<proteinExistence type="predicted"/>
<protein>
    <submittedName>
        <fullName evidence="1">Uncharacterized protein</fullName>
    </submittedName>
</protein>
<dbReference type="Proteomes" id="UP000198929">
    <property type="component" value="Unassembled WGS sequence"/>
</dbReference>
<dbReference type="EMBL" id="FOGQ01000004">
    <property type="protein sequence ID" value="SER85546.1"/>
    <property type="molecule type" value="Genomic_DNA"/>
</dbReference>
<gene>
    <name evidence="1" type="ORF">SAMN05661109_01161</name>
</gene>